<dbReference type="EC" id="3.6.1.27" evidence="3 14"/>
<keyword evidence="10 14" id="KW-0046">Antibiotic resistance</keyword>
<dbReference type="GO" id="GO:0071555">
    <property type="term" value="P:cell wall organization"/>
    <property type="evidence" value="ECO:0007669"/>
    <property type="project" value="UniProtKB-KW"/>
</dbReference>
<dbReference type="Pfam" id="PF02673">
    <property type="entry name" value="BacA"/>
    <property type="match status" value="1"/>
</dbReference>
<evidence type="ECO:0000256" key="13">
    <source>
        <dbReference type="ARBA" id="ARBA00047594"/>
    </source>
</evidence>
<keyword evidence="6 14" id="KW-0812">Transmembrane</keyword>
<name>A0A849T0S8_UNCEI</name>
<keyword evidence="14" id="KW-0961">Cell wall biogenesis/degradation</keyword>
<comment type="subcellular location">
    <subcellularLocation>
        <location evidence="1 14">Cell membrane</location>
        <topology evidence="1 14">Multi-pass membrane protein</topology>
    </subcellularLocation>
</comment>
<keyword evidence="14" id="KW-0133">Cell shape</keyword>
<evidence type="ECO:0000256" key="3">
    <source>
        <dbReference type="ARBA" id="ARBA00012374"/>
    </source>
</evidence>
<feature type="transmembrane region" description="Helical" evidence="14">
    <location>
        <begin position="182"/>
        <end position="202"/>
    </location>
</feature>
<accession>A0A849T0S8</accession>
<keyword evidence="9 14" id="KW-0472">Membrane</keyword>
<comment type="similarity">
    <text evidence="2 14">Belongs to the UppP family.</text>
</comment>
<dbReference type="GO" id="GO:0008360">
    <property type="term" value="P:regulation of cell shape"/>
    <property type="evidence" value="ECO:0007669"/>
    <property type="project" value="UniProtKB-KW"/>
</dbReference>
<evidence type="ECO:0000256" key="5">
    <source>
        <dbReference type="ARBA" id="ARBA00022475"/>
    </source>
</evidence>
<gene>
    <name evidence="14" type="primary">uppP</name>
    <name evidence="15" type="ORF">HOP12_12265</name>
</gene>
<evidence type="ECO:0000256" key="14">
    <source>
        <dbReference type="HAMAP-Rule" id="MF_01006"/>
    </source>
</evidence>
<feature type="transmembrane region" description="Helical" evidence="14">
    <location>
        <begin position="113"/>
        <end position="131"/>
    </location>
</feature>
<evidence type="ECO:0000256" key="2">
    <source>
        <dbReference type="ARBA" id="ARBA00010621"/>
    </source>
</evidence>
<evidence type="ECO:0000256" key="6">
    <source>
        <dbReference type="ARBA" id="ARBA00022692"/>
    </source>
</evidence>
<evidence type="ECO:0000313" key="15">
    <source>
        <dbReference type="EMBL" id="NOT34929.1"/>
    </source>
</evidence>
<dbReference type="GO" id="GO:0005886">
    <property type="term" value="C:plasma membrane"/>
    <property type="evidence" value="ECO:0007669"/>
    <property type="project" value="UniProtKB-SubCell"/>
</dbReference>
<dbReference type="GO" id="GO:0046677">
    <property type="term" value="P:response to antibiotic"/>
    <property type="evidence" value="ECO:0007669"/>
    <property type="project" value="UniProtKB-UniRule"/>
</dbReference>
<dbReference type="InterPro" id="IPR003824">
    <property type="entry name" value="UppP"/>
</dbReference>
<keyword evidence="5 14" id="KW-1003">Cell membrane</keyword>
<evidence type="ECO:0000313" key="16">
    <source>
        <dbReference type="Proteomes" id="UP000580839"/>
    </source>
</evidence>
<evidence type="ECO:0000256" key="12">
    <source>
        <dbReference type="ARBA" id="ARBA00032932"/>
    </source>
</evidence>
<proteinExistence type="inferred from homology"/>
<sequence length="263" mass="27765">MTPVQAAILGIVQGLTEFLPVSSSAHLFAVPALFGWPYAGLAFDVALHWGTLLALLVAFRDEWRRLFAGAFSKQPDERGAAWTTLAQLALGCVPAAIAGLLLEDLATTHLRALPVQAVMLVVFGFLLWWVDRVAGPGRPTAPGWAQSFLIGLAQSLALVPGVSRSGVTLTAGRALGLSRLSAARFSFLLATPITFGAGVLELRHLDHSIPLGTLGIGVGAAALTGFLAIRGLLAWLSRAGLFAFFAYRVAFAVLLIVFALRGR</sequence>
<dbReference type="AlphaFoldDB" id="A0A849T0S8"/>
<dbReference type="EMBL" id="JABFRW010000157">
    <property type="protein sequence ID" value="NOT34929.1"/>
    <property type="molecule type" value="Genomic_DNA"/>
</dbReference>
<evidence type="ECO:0000256" key="9">
    <source>
        <dbReference type="ARBA" id="ARBA00023136"/>
    </source>
</evidence>
<comment type="caution">
    <text evidence="15">The sequence shown here is derived from an EMBL/GenBank/DDBJ whole genome shotgun (WGS) entry which is preliminary data.</text>
</comment>
<feature type="transmembrane region" description="Helical" evidence="14">
    <location>
        <begin position="214"/>
        <end position="233"/>
    </location>
</feature>
<organism evidence="15 16">
    <name type="scientific">Eiseniibacteriota bacterium</name>
    <dbReference type="NCBI Taxonomy" id="2212470"/>
    <lineage>
        <taxon>Bacteria</taxon>
        <taxon>Candidatus Eiseniibacteriota</taxon>
    </lineage>
</organism>
<comment type="catalytic activity">
    <reaction evidence="13 14">
        <text>di-trans,octa-cis-undecaprenyl diphosphate + H2O = di-trans,octa-cis-undecaprenyl phosphate + phosphate + H(+)</text>
        <dbReference type="Rhea" id="RHEA:28094"/>
        <dbReference type="ChEBI" id="CHEBI:15377"/>
        <dbReference type="ChEBI" id="CHEBI:15378"/>
        <dbReference type="ChEBI" id="CHEBI:43474"/>
        <dbReference type="ChEBI" id="CHEBI:58405"/>
        <dbReference type="ChEBI" id="CHEBI:60392"/>
        <dbReference type="EC" id="3.6.1.27"/>
    </reaction>
</comment>
<comment type="function">
    <text evidence="14">Catalyzes the dephosphorylation of undecaprenyl diphosphate (UPP). Confers resistance to bacitracin.</text>
</comment>
<evidence type="ECO:0000256" key="4">
    <source>
        <dbReference type="ARBA" id="ARBA00021581"/>
    </source>
</evidence>
<reference evidence="15 16" key="1">
    <citation type="submission" date="2020-04" db="EMBL/GenBank/DDBJ databases">
        <title>Metagenomic profiling of ammonia- and methane-oxidizing microorganisms in a Dutch drinking water treatment plant.</title>
        <authorList>
            <person name="Poghosyan L."/>
            <person name="Leucker S."/>
        </authorList>
    </citation>
    <scope>NUCLEOTIDE SEQUENCE [LARGE SCALE GENOMIC DNA]</scope>
    <source>
        <strain evidence="15">S-RSF-IL-03</strain>
    </source>
</reference>
<protein>
    <recommendedName>
        <fullName evidence="4 14">Undecaprenyl-diphosphatase</fullName>
        <ecNumber evidence="3 14">3.6.1.27</ecNumber>
    </recommendedName>
    <alternativeName>
        <fullName evidence="12 14">Bacitracin resistance protein</fullName>
    </alternativeName>
    <alternativeName>
        <fullName evidence="11 14">Undecaprenyl pyrophosphate phosphatase</fullName>
    </alternativeName>
</protein>
<evidence type="ECO:0000256" key="8">
    <source>
        <dbReference type="ARBA" id="ARBA00022989"/>
    </source>
</evidence>
<dbReference type="Proteomes" id="UP000580839">
    <property type="component" value="Unassembled WGS sequence"/>
</dbReference>
<keyword evidence="8 14" id="KW-1133">Transmembrane helix</keyword>
<evidence type="ECO:0000256" key="11">
    <source>
        <dbReference type="ARBA" id="ARBA00032707"/>
    </source>
</evidence>
<evidence type="ECO:0000256" key="1">
    <source>
        <dbReference type="ARBA" id="ARBA00004651"/>
    </source>
</evidence>
<dbReference type="HAMAP" id="MF_01006">
    <property type="entry name" value="Undec_diphosphatase"/>
    <property type="match status" value="1"/>
</dbReference>
<keyword evidence="7 14" id="KW-0378">Hydrolase</keyword>
<dbReference type="PANTHER" id="PTHR30622:SF4">
    <property type="entry name" value="UNDECAPRENYL-DIPHOSPHATASE"/>
    <property type="match status" value="1"/>
</dbReference>
<feature type="transmembrane region" description="Helical" evidence="14">
    <location>
        <begin position="35"/>
        <end position="59"/>
    </location>
</feature>
<evidence type="ECO:0000256" key="7">
    <source>
        <dbReference type="ARBA" id="ARBA00022801"/>
    </source>
</evidence>
<dbReference type="GO" id="GO:0009252">
    <property type="term" value="P:peptidoglycan biosynthetic process"/>
    <property type="evidence" value="ECO:0007669"/>
    <property type="project" value="UniProtKB-KW"/>
</dbReference>
<keyword evidence="14" id="KW-0573">Peptidoglycan synthesis</keyword>
<feature type="transmembrane region" description="Helical" evidence="14">
    <location>
        <begin position="80"/>
        <end position="101"/>
    </location>
</feature>
<comment type="miscellaneous">
    <text evidence="14">Bacitracin is thought to be involved in the inhibition of peptidoglycan synthesis by sequestering undecaprenyl diphosphate, thereby reducing the pool of lipid carrier available.</text>
</comment>
<feature type="transmembrane region" description="Helical" evidence="14">
    <location>
        <begin position="239"/>
        <end position="260"/>
    </location>
</feature>
<evidence type="ECO:0000256" key="10">
    <source>
        <dbReference type="ARBA" id="ARBA00023251"/>
    </source>
</evidence>
<dbReference type="GO" id="GO:0050380">
    <property type="term" value="F:undecaprenyl-diphosphatase activity"/>
    <property type="evidence" value="ECO:0007669"/>
    <property type="project" value="UniProtKB-UniRule"/>
</dbReference>
<dbReference type="PANTHER" id="PTHR30622">
    <property type="entry name" value="UNDECAPRENYL-DIPHOSPHATASE"/>
    <property type="match status" value="1"/>
</dbReference>